<accession>A0A5A7PL25</accession>
<evidence type="ECO:0000313" key="2">
    <source>
        <dbReference type="EMBL" id="GER33460.1"/>
    </source>
</evidence>
<feature type="region of interest" description="Disordered" evidence="1">
    <location>
        <begin position="350"/>
        <end position="420"/>
    </location>
</feature>
<dbReference type="GO" id="GO:0005634">
    <property type="term" value="C:nucleus"/>
    <property type="evidence" value="ECO:0007669"/>
    <property type="project" value="TreeGrafter"/>
</dbReference>
<feature type="compositionally biased region" description="Basic and acidic residues" evidence="1">
    <location>
        <begin position="215"/>
        <end position="226"/>
    </location>
</feature>
<protein>
    <submittedName>
        <fullName evidence="2">Double-stranded DNA binding</fullName>
    </submittedName>
</protein>
<feature type="compositionally biased region" description="Polar residues" evidence="1">
    <location>
        <begin position="19"/>
        <end position="32"/>
    </location>
</feature>
<organism evidence="2 3">
    <name type="scientific">Striga asiatica</name>
    <name type="common">Asiatic witchweed</name>
    <name type="synonym">Buchnera asiatica</name>
    <dbReference type="NCBI Taxonomy" id="4170"/>
    <lineage>
        <taxon>Eukaryota</taxon>
        <taxon>Viridiplantae</taxon>
        <taxon>Streptophyta</taxon>
        <taxon>Embryophyta</taxon>
        <taxon>Tracheophyta</taxon>
        <taxon>Spermatophyta</taxon>
        <taxon>Magnoliopsida</taxon>
        <taxon>eudicotyledons</taxon>
        <taxon>Gunneridae</taxon>
        <taxon>Pentapetalae</taxon>
        <taxon>asterids</taxon>
        <taxon>lamiids</taxon>
        <taxon>Lamiales</taxon>
        <taxon>Orobanchaceae</taxon>
        <taxon>Buchnereae</taxon>
        <taxon>Striga</taxon>
    </lineage>
</organism>
<keyword evidence="3" id="KW-1185">Reference proteome</keyword>
<feature type="compositionally biased region" description="Basic residues" evidence="1">
    <location>
        <begin position="391"/>
        <end position="420"/>
    </location>
</feature>
<feature type="compositionally biased region" description="Basic residues" evidence="1">
    <location>
        <begin position="106"/>
        <end position="116"/>
    </location>
</feature>
<dbReference type="InterPro" id="IPR033246">
    <property type="entry name" value="BIN4"/>
</dbReference>
<feature type="compositionally biased region" description="Basic and acidic residues" evidence="1">
    <location>
        <begin position="166"/>
        <end position="184"/>
    </location>
</feature>
<feature type="compositionally biased region" description="Polar residues" evidence="1">
    <location>
        <begin position="124"/>
        <end position="144"/>
    </location>
</feature>
<proteinExistence type="predicted"/>
<dbReference type="OrthoDB" id="549068at2759"/>
<sequence length="420" mass="46237">MSDSREESPDWLRSFQALPPTQSTIELSSESEFPSDHSLPSDDEDSINLSKLFKKGAKRVSDIKDEDDGRESEDTKPGKGKSPKKNDKVKQTPEKKRKIEDDSKRDGKRVKGKGSSRRNIPNEHGNSNKHSIWSLSSDSESTPNARPAKEDKATKREISPDEDLIVENRKESDNSPLVHVDKSAKAQASKVKSPTKQLEKVDEKTPNTKNINSSIKDENDTKDNFVKEGNSGKHPGPQGSSTKLPLVLSDKVQRSKALVECEGDSIDLSGDVGSVGRIVISEDPSKNHEMLLDLKGTIYKTTIVPSRTFCVVSFGQSEAKIEAIMNDYIQLKPQSNVYEAETMVEGTLDGFSFDSEDEADKTTVHADQHEDDQEQANGKTKGKPGKPPGPTRKKGKPAAGKPPKKPKKKPQVSKKGKTKK</sequence>
<evidence type="ECO:0000313" key="3">
    <source>
        <dbReference type="Proteomes" id="UP000325081"/>
    </source>
</evidence>
<dbReference type="PANTHER" id="PTHR34810:SF1">
    <property type="entry name" value="DNA-BINDING PROTEIN BIN4"/>
    <property type="match status" value="1"/>
</dbReference>
<dbReference type="AlphaFoldDB" id="A0A5A7PL25"/>
<feature type="compositionally biased region" description="Basic and acidic residues" evidence="1">
    <location>
        <begin position="84"/>
        <end position="105"/>
    </location>
</feature>
<dbReference type="GO" id="GO:0051276">
    <property type="term" value="P:chromosome organization"/>
    <property type="evidence" value="ECO:0007669"/>
    <property type="project" value="TreeGrafter"/>
</dbReference>
<dbReference type="PANTHER" id="PTHR34810">
    <property type="entry name" value="DNA-BINDING PROTEIN BIN4"/>
    <property type="match status" value="1"/>
</dbReference>
<name>A0A5A7PL25_STRAF</name>
<dbReference type="GO" id="GO:0042023">
    <property type="term" value="P:DNA endoreduplication"/>
    <property type="evidence" value="ECO:0007669"/>
    <property type="project" value="InterPro"/>
</dbReference>
<dbReference type="Proteomes" id="UP000325081">
    <property type="component" value="Unassembled WGS sequence"/>
</dbReference>
<feature type="region of interest" description="Disordered" evidence="1">
    <location>
        <begin position="1"/>
        <end position="244"/>
    </location>
</feature>
<feature type="compositionally biased region" description="Basic and acidic residues" evidence="1">
    <location>
        <begin position="197"/>
        <end position="206"/>
    </location>
</feature>
<feature type="compositionally biased region" description="Basic and acidic residues" evidence="1">
    <location>
        <begin position="147"/>
        <end position="159"/>
    </location>
</feature>
<dbReference type="GO" id="GO:0003690">
    <property type="term" value="F:double-stranded DNA binding"/>
    <property type="evidence" value="ECO:0007669"/>
    <property type="project" value="InterPro"/>
</dbReference>
<evidence type="ECO:0000256" key="1">
    <source>
        <dbReference type="SAM" id="MobiDB-lite"/>
    </source>
</evidence>
<gene>
    <name evidence="2" type="ORF">STAS_09595</name>
</gene>
<comment type="caution">
    <text evidence="2">The sequence shown here is derived from an EMBL/GenBank/DDBJ whole genome shotgun (WGS) entry which is preliminary data.</text>
</comment>
<dbReference type="EMBL" id="BKCP01004738">
    <property type="protein sequence ID" value="GER33460.1"/>
    <property type="molecule type" value="Genomic_DNA"/>
</dbReference>
<dbReference type="GO" id="GO:0009330">
    <property type="term" value="C:DNA topoisomerase type II (double strand cut, ATP-hydrolyzing) complex"/>
    <property type="evidence" value="ECO:0007669"/>
    <property type="project" value="InterPro"/>
</dbReference>
<feature type="compositionally biased region" description="Basic and acidic residues" evidence="1">
    <location>
        <begin position="1"/>
        <end position="10"/>
    </location>
</feature>
<reference evidence="3" key="1">
    <citation type="journal article" date="2019" name="Curr. Biol.">
        <title>Genome Sequence of Striga asiatica Provides Insight into the Evolution of Plant Parasitism.</title>
        <authorList>
            <person name="Yoshida S."/>
            <person name="Kim S."/>
            <person name="Wafula E.K."/>
            <person name="Tanskanen J."/>
            <person name="Kim Y.M."/>
            <person name="Honaas L."/>
            <person name="Yang Z."/>
            <person name="Spallek T."/>
            <person name="Conn C.E."/>
            <person name="Ichihashi Y."/>
            <person name="Cheong K."/>
            <person name="Cui S."/>
            <person name="Der J.P."/>
            <person name="Gundlach H."/>
            <person name="Jiao Y."/>
            <person name="Hori C."/>
            <person name="Ishida J.K."/>
            <person name="Kasahara H."/>
            <person name="Kiba T."/>
            <person name="Kim M.S."/>
            <person name="Koo N."/>
            <person name="Laohavisit A."/>
            <person name="Lee Y.H."/>
            <person name="Lumba S."/>
            <person name="McCourt P."/>
            <person name="Mortimer J.C."/>
            <person name="Mutuku J.M."/>
            <person name="Nomura T."/>
            <person name="Sasaki-Sekimoto Y."/>
            <person name="Seto Y."/>
            <person name="Wang Y."/>
            <person name="Wakatake T."/>
            <person name="Sakakibara H."/>
            <person name="Demura T."/>
            <person name="Yamaguchi S."/>
            <person name="Yoneyama K."/>
            <person name="Manabe R.I."/>
            <person name="Nelson D.C."/>
            <person name="Schulman A.H."/>
            <person name="Timko M.P."/>
            <person name="dePamphilis C.W."/>
            <person name="Choi D."/>
            <person name="Shirasu K."/>
        </authorList>
    </citation>
    <scope>NUCLEOTIDE SEQUENCE [LARGE SCALE GENOMIC DNA]</scope>
    <source>
        <strain evidence="3">cv. UVA1</strain>
    </source>
</reference>